<evidence type="ECO:0000313" key="1">
    <source>
        <dbReference type="Proteomes" id="UP000095281"/>
    </source>
</evidence>
<accession>A0A1I8BPX3</accession>
<proteinExistence type="predicted"/>
<protein>
    <submittedName>
        <fullName evidence="2">FIP-RBD domain-containing protein</fullName>
    </submittedName>
</protein>
<name>A0A1I8BPX3_MELHA</name>
<evidence type="ECO:0000313" key="2">
    <source>
        <dbReference type="WBParaSite" id="MhA1_Contig354.frz3.gene15"/>
    </source>
</evidence>
<dbReference type="AlphaFoldDB" id="A0A1I8BPX3"/>
<dbReference type="Proteomes" id="UP000095281">
    <property type="component" value="Unplaced"/>
</dbReference>
<dbReference type="WBParaSite" id="MhA1_Contig354.frz3.gene15">
    <property type="protein sequence ID" value="MhA1_Contig354.frz3.gene15"/>
    <property type="gene ID" value="MhA1_Contig354.frz3.gene15"/>
</dbReference>
<organism evidence="1 2">
    <name type="scientific">Meloidogyne hapla</name>
    <name type="common">Root-knot nematode worm</name>
    <dbReference type="NCBI Taxonomy" id="6305"/>
    <lineage>
        <taxon>Eukaryota</taxon>
        <taxon>Metazoa</taxon>
        <taxon>Ecdysozoa</taxon>
        <taxon>Nematoda</taxon>
        <taxon>Chromadorea</taxon>
        <taxon>Rhabditida</taxon>
        <taxon>Tylenchina</taxon>
        <taxon>Tylenchomorpha</taxon>
        <taxon>Tylenchoidea</taxon>
        <taxon>Meloidogynidae</taxon>
        <taxon>Meloidogyninae</taxon>
        <taxon>Meloidogyne</taxon>
    </lineage>
</organism>
<keyword evidence="1" id="KW-1185">Reference proteome</keyword>
<reference evidence="2" key="1">
    <citation type="submission" date="2016-11" db="UniProtKB">
        <authorList>
            <consortium name="WormBaseParasite"/>
        </authorList>
    </citation>
    <scope>IDENTIFICATION</scope>
</reference>
<sequence>MTESKTESRGSAGHGDLHFDQVVVLKIKCVCYKSKIVNEIRDIQMTVDNLLFGSVFLRKPRGVPEGVAGRISHMHSLDDRLKELLENKDNECFADQIDEYLRELEDSERTLIALIPVNIEKIASQLNCLISSKDA</sequence>